<keyword evidence="1" id="KW-0238">DNA-binding</keyword>
<dbReference type="PATRIC" id="fig|693979.3.peg.1892"/>
<dbReference type="InterPro" id="IPR010992">
    <property type="entry name" value="IHF-like_DNA-bd_dom_sf"/>
</dbReference>
<dbReference type="HOGENOM" id="CLU_112331_5_2_10"/>
<evidence type="ECO:0000256" key="1">
    <source>
        <dbReference type="ARBA" id="ARBA00023125"/>
    </source>
</evidence>
<dbReference type="KEGG" id="bhl:Bache_1785"/>
<dbReference type="InterPro" id="IPR041607">
    <property type="entry name" value="HU-HIG"/>
</dbReference>
<dbReference type="STRING" id="693979.Bache_1785"/>
<sequence>MYKYKLVKKVNPQDRKAAKKWYAIPVSEVSQTVKAMTRAATENTTTAPIEMEAALDLLGKHARQQLQQGHTVRVGDLGTIRVTFKSEGVEDVTKFNAGAMIKNPRIIFTPSKEFRESVLQGIQFQNGGVLDEGVSYASLTDYRTAKGLSGGGNTGGSSGSGREGQEENPLG</sequence>
<reference key="1">
    <citation type="submission" date="2010-11" db="EMBL/GenBank/DDBJ databases">
        <title>The complete genome of Bacteroides helcogenes P 36-108.</title>
        <authorList>
            <consortium name="US DOE Joint Genome Institute (JGI-PGF)"/>
            <person name="Lucas S."/>
            <person name="Copeland A."/>
            <person name="Lapidus A."/>
            <person name="Bruce D."/>
            <person name="Goodwin L."/>
            <person name="Pitluck S."/>
            <person name="Kyrpides N."/>
            <person name="Mavromatis K."/>
            <person name="Ivanova N."/>
            <person name="Zeytun A."/>
            <person name="Brettin T."/>
            <person name="Detter J.C."/>
            <person name="Tapia R."/>
            <person name="Han C."/>
            <person name="Land M."/>
            <person name="Hauser L."/>
            <person name="Markowitz V."/>
            <person name="Cheng J.-F."/>
            <person name="Hugenholtz P."/>
            <person name="Woyke T."/>
            <person name="Wu D."/>
            <person name="Gronow S."/>
            <person name="Wellnitz S."/>
            <person name="Brambilla E."/>
            <person name="Klenk H.-P."/>
            <person name="Eisen J.A."/>
        </authorList>
    </citation>
    <scope>NUCLEOTIDE SEQUENCE</scope>
    <source>
        <strain>P 36-108</strain>
    </source>
</reference>
<feature type="compositionally biased region" description="Gly residues" evidence="2">
    <location>
        <begin position="148"/>
        <end position="162"/>
    </location>
</feature>
<evidence type="ECO:0000256" key="2">
    <source>
        <dbReference type="SAM" id="MobiDB-lite"/>
    </source>
</evidence>
<protein>
    <recommendedName>
        <fullName evidence="3">HU domain-containing protein</fullName>
    </recommendedName>
</protein>
<dbReference type="OrthoDB" id="1014456at2"/>
<evidence type="ECO:0000259" key="3">
    <source>
        <dbReference type="Pfam" id="PF18291"/>
    </source>
</evidence>
<name>E6SNM1_BACT6</name>
<dbReference type="eggNOG" id="COG0776">
    <property type="taxonomic scope" value="Bacteria"/>
</dbReference>
<dbReference type="Pfam" id="PF18291">
    <property type="entry name" value="HU-HIG"/>
    <property type="match status" value="1"/>
</dbReference>
<reference evidence="4 5" key="2">
    <citation type="journal article" date="2011" name="Stand. Genomic Sci.">
        <title>Complete genome sequence of Bacteroides helcogenes type strain (P 36-108).</title>
        <authorList>
            <person name="Pati A."/>
            <person name="Gronow S."/>
            <person name="Zeytun A."/>
            <person name="Lapidus A."/>
            <person name="Nolan M."/>
            <person name="Hammon N."/>
            <person name="Deshpande S."/>
            <person name="Cheng J.F."/>
            <person name="Tapia R."/>
            <person name="Han C."/>
            <person name="Goodwin L."/>
            <person name="Pitluck S."/>
            <person name="Liolios K."/>
            <person name="Pagani I."/>
            <person name="Ivanova N."/>
            <person name="Mavromatis K."/>
            <person name="Chen A."/>
            <person name="Palaniappan K."/>
            <person name="Land M."/>
            <person name="Hauser L."/>
            <person name="Chang Y.J."/>
            <person name="Jeffries C.D."/>
            <person name="Detter J.C."/>
            <person name="Brambilla E."/>
            <person name="Rohde M."/>
            <person name="Goker M."/>
            <person name="Woyke T."/>
            <person name="Bristow J."/>
            <person name="Eisen J.A."/>
            <person name="Markowitz V."/>
            <person name="Hugenholtz P."/>
            <person name="Kyrpides N.C."/>
            <person name="Klenk H.P."/>
            <person name="Lucas S."/>
        </authorList>
    </citation>
    <scope>NUCLEOTIDE SEQUENCE [LARGE SCALE GENOMIC DNA]</scope>
    <source>
        <strain evidence="5">ATCC 35417 / DSM 20613 / JCM 6297 / CCUG 15421 / P 36-108</strain>
    </source>
</reference>
<dbReference type="RefSeq" id="WP_013547364.1">
    <property type="nucleotide sequence ID" value="NC_014933.1"/>
</dbReference>
<dbReference type="EMBL" id="CP002352">
    <property type="protein sequence ID" value="ADV43770.1"/>
    <property type="molecule type" value="Genomic_DNA"/>
</dbReference>
<dbReference type="GO" id="GO:0003677">
    <property type="term" value="F:DNA binding"/>
    <property type="evidence" value="ECO:0007669"/>
    <property type="project" value="UniProtKB-KW"/>
</dbReference>
<evidence type="ECO:0000313" key="4">
    <source>
        <dbReference type="EMBL" id="ADV43770.1"/>
    </source>
</evidence>
<dbReference type="SUPFAM" id="SSF47729">
    <property type="entry name" value="IHF-like DNA-binding proteins"/>
    <property type="match status" value="1"/>
</dbReference>
<evidence type="ECO:0000313" key="5">
    <source>
        <dbReference type="Proteomes" id="UP000008630"/>
    </source>
</evidence>
<accession>E6SNM1</accession>
<organism evidence="4 5">
    <name type="scientific">Bacteroides helcogenes (strain ATCC 35417 / DSM 20613 / JCM 6297 / CCUG 15421 / P 36-108)</name>
    <dbReference type="NCBI Taxonomy" id="693979"/>
    <lineage>
        <taxon>Bacteria</taxon>
        <taxon>Pseudomonadati</taxon>
        <taxon>Bacteroidota</taxon>
        <taxon>Bacteroidia</taxon>
        <taxon>Bacteroidales</taxon>
        <taxon>Bacteroidaceae</taxon>
        <taxon>Bacteroides</taxon>
    </lineage>
</organism>
<dbReference type="Proteomes" id="UP000008630">
    <property type="component" value="Chromosome"/>
</dbReference>
<gene>
    <name evidence="4" type="ordered locus">Bache_1785</name>
</gene>
<feature type="region of interest" description="Disordered" evidence="2">
    <location>
        <begin position="144"/>
        <end position="171"/>
    </location>
</feature>
<proteinExistence type="predicted"/>
<feature type="domain" description="HU" evidence="3">
    <location>
        <begin position="3"/>
        <end position="125"/>
    </location>
</feature>
<dbReference type="AlphaFoldDB" id="E6SNM1"/>
<keyword evidence="5" id="KW-1185">Reference proteome</keyword>